<keyword evidence="4" id="KW-1185">Reference proteome</keyword>
<organism evidence="3 4">
    <name type="scientific">Lentithecium fluviatile CBS 122367</name>
    <dbReference type="NCBI Taxonomy" id="1168545"/>
    <lineage>
        <taxon>Eukaryota</taxon>
        <taxon>Fungi</taxon>
        <taxon>Dikarya</taxon>
        <taxon>Ascomycota</taxon>
        <taxon>Pezizomycotina</taxon>
        <taxon>Dothideomycetes</taxon>
        <taxon>Pleosporomycetidae</taxon>
        <taxon>Pleosporales</taxon>
        <taxon>Massarineae</taxon>
        <taxon>Lentitheciaceae</taxon>
        <taxon>Lentithecium</taxon>
    </lineage>
</organism>
<evidence type="ECO:0000256" key="1">
    <source>
        <dbReference type="SAM" id="MobiDB-lite"/>
    </source>
</evidence>
<feature type="region of interest" description="Disordered" evidence="1">
    <location>
        <begin position="65"/>
        <end position="160"/>
    </location>
</feature>
<keyword evidence="2" id="KW-0732">Signal</keyword>
<dbReference type="OrthoDB" id="3804847at2759"/>
<dbReference type="EMBL" id="MU005656">
    <property type="protein sequence ID" value="KAF2675657.1"/>
    <property type="molecule type" value="Genomic_DNA"/>
</dbReference>
<dbReference type="Proteomes" id="UP000799291">
    <property type="component" value="Unassembled WGS sequence"/>
</dbReference>
<feature type="signal peptide" evidence="2">
    <location>
        <begin position="1"/>
        <end position="18"/>
    </location>
</feature>
<reference evidence="3" key="1">
    <citation type="journal article" date="2020" name="Stud. Mycol.">
        <title>101 Dothideomycetes genomes: a test case for predicting lifestyles and emergence of pathogens.</title>
        <authorList>
            <person name="Haridas S."/>
            <person name="Albert R."/>
            <person name="Binder M."/>
            <person name="Bloem J."/>
            <person name="Labutti K."/>
            <person name="Salamov A."/>
            <person name="Andreopoulos B."/>
            <person name="Baker S."/>
            <person name="Barry K."/>
            <person name="Bills G."/>
            <person name="Bluhm B."/>
            <person name="Cannon C."/>
            <person name="Castanera R."/>
            <person name="Culley D."/>
            <person name="Daum C."/>
            <person name="Ezra D."/>
            <person name="Gonzalez J."/>
            <person name="Henrissat B."/>
            <person name="Kuo A."/>
            <person name="Liang C."/>
            <person name="Lipzen A."/>
            <person name="Lutzoni F."/>
            <person name="Magnuson J."/>
            <person name="Mondo S."/>
            <person name="Nolan M."/>
            <person name="Ohm R."/>
            <person name="Pangilinan J."/>
            <person name="Park H.-J."/>
            <person name="Ramirez L."/>
            <person name="Alfaro M."/>
            <person name="Sun H."/>
            <person name="Tritt A."/>
            <person name="Yoshinaga Y."/>
            <person name="Zwiers L.-H."/>
            <person name="Turgeon B."/>
            <person name="Goodwin S."/>
            <person name="Spatafora J."/>
            <person name="Crous P."/>
            <person name="Grigoriev I."/>
        </authorList>
    </citation>
    <scope>NUCLEOTIDE SEQUENCE</scope>
    <source>
        <strain evidence="3">CBS 122367</strain>
    </source>
</reference>
<evidence type="ECO:0000313" key="3">
    <source>
        <dbReference type="EMBL" id="KAF2675657.1"/>
    </source>
</evidence>
<sequence length="160" mass="17238">MHSHLILFVATFAASIVAAPIPAPTNDAVEAASPLTVREANAAVIAPELDIIKREILERLNAIVERRAPGNDPIEKLERPDANDKREPETLGVHAPANDKREPETLGVHAPANDKREPETLGVHAPANDKREPETLGVHAPANDKREPETLGVHAPANDK</sequence>
<proteinExistence type="predicted"/>
<accession>A0A6G1IBP6</accession>
<feature type="compositionally biased region" description="Basic and acidic residues" evidence="1">
    <location>
        <begin position="65"/>
        <end position="89"/>
    </location>
</feature>
<name>A0A6G1IBP6_9PLEO</name>
<evidence type="ECO:0000313" key="4">
    <source>
        <dbReference type="Proteomes" id="UP000799291"/>
    </source>
</evidence>
<gene>
    <name evidence="3" type="ORF">K458DRAFT_437835</name>
</gene>
<protein>
    <submittedName>
        <fullName evidence="3">Uncharacterized protein</fullName>
    </submittedName>
</protein>
<feature type="non-terminal residue" evidence="3">
    <location>
        <position position="160"/>
    </location>
</feature>
<evidence type="ECO:0000256" key="2">
    <source>
        <dbReference type="SAM" id="SignalP"/>
    </source>
</evidence>
<dbReference type="AlphaFoldDB" id="A0A6G1IBP6"/>
<feature type="chain" id="PRO_5026214070" evidence="2">
    <location>
        <begin position="19"/>
        <end position="160"/>
    </location>
</feature>